<dbReference type="Gene3D" id="3.40.1440.10">
    <property type="entry name" value="GIY-YIG endonuclease"/>
    <property type="match status" value="1"/>
</dbReference>
<dbReference type="SUPFAM" id="SSF53098">
    <property type="entry name" value="Ribonuclease H-like"/>
    <property type="match status" value="1"/>
</dbReference>
<comment type="function">
    <text evidence="1">DNA polymerase III is a complex, multichain enzyme responsible for most of the replicative synthesis in bacteria. The epsilon subunit contain the editing function and is a proofreading 3'-5' exonuclease.</text>
</comment>
<dbReference type="GO" id="GO:0045004">
    <property type="term" value="P:DNA replication proofreading"/>
    <property type="evidence" value="ECO:0007669"/>
    <property type="project" value="TreeGrafter"/>
</dbReference>
<dbReference type="GO" id="GO:0005829">
    <property type="term" value="C:cytosol"/>
    <property type="evidence" value="ECO:0007669"/>
    <property type="project" value="TreeGrafter"/>
</dbReference>
<accession>A0A9X2P7Q1</accession>
<comment type="subunit">
    <text evidence="2">DNA polymerase III contains a core (composed of alpha, epsilon and theta chains) that associates with a tau subunit. This core dimerizes to form the POLIII' complex. PolIII' associates with the gamma complex (composed of gamma, delta, delta', psi and chi chains) and with the beta chain to form the complete DNA polymerase III complex.</text>
</comment>
<sequence length="455" mass="51776">MKYVIVDIETTGGNPTQGGITEIAAILYDGERVVDRFHSLIDPERMIPGFITGLTGIDSDMLDGAPTFSEIAEELYDFLKGNVFVAHNVNFDYSFIREALKVTGIEYNSPKLCTVRLSRKAFPGFGSYSLGRICGQLSISIKDRHRAMGDAEATVELFDRIFKNSPDVIFQSLKKSNGETFLPPHISRERFLQIPESTGIYYFHDKNGQVIYVGKANDIRSRFKGHFSSSSKDKMQLSNEIHDISWELTGNEFLAFLLECLEIKRLWPKYNKALKYNSWNWGLYRYEDGHGYVRFQIGKNSGNLKPLIEFESHSEGWKYLLDHVAVFNLCPKLAGIQKTTGACYDFQIQKCQGACCHQESPEVYNQKANDFLTSITGQEGAVIIKEKGMHPNETAFLYFEKGVFSAYGFLDKEDSYSDEFEILGSLKKVKHLPETKYILRSFFPKLSLNQILVVK</sequence>
<name>A0A9X2P7Q1_9BACT</name>
<dbReference type="GO" id="GO:0003677">
    <property type="term" value="F:DNA binding"/>
    <property type="evidence" value="ECO:0007669"/>
    <property type="project" value="InterPro"/>
</dbReference>
<dbReference type="InterPro" id="IPR047296">
    <property type="entry name" value="GIY-YIG_UvrC_Cho"/>
</dbReference>
<feature type="domain" description="GIY-YIG" evidence="3">
    <location>
        <begin position="196"/>
        <end position="272"/>
    </location>
</feature>
<dbReference type="RefSeq" id="WP_258423114.1">
    <property type="nucleotide sequence ID" value="NZ_JANSUY010000005.1"/>
</dbReference>
<keyword evidence="5" id="KW-1185">Reference proteome</keyword>
<dbReference type="PANTHER" id="PTHR30231:SF41">
    <property type="entry name" value="DNA POLYMERASE III SUBUNIT EPSILON"/>
    <property type="match status" value="1"/>
</dbReference>
<keyword evidence="4" id="KW-0540">Nuclease</keyword>
<dbReference type="Pfam" id="PF00929">
    <property type="entry name" value="RNase_T"/>
    <property type="match status" value="1"/>
</dbReference>
<dbReference type="CDD" id="cd06127">
    <property type="entry name" value="DEDDh"/>
    <property type="match status" value="1"/>
</dbReference>
<comment type="caution">
    <text evidence="4">The sequence shown here is derived from an EMBL/GenBank/DDBJ whole genome shotgun (WGS) entry which is preliminary data.</text>
</comment>
<evidence type="ECO:0000256" key="2">
    <source>
        <dbReference type="ARBA" id="ARBA00026073"/>
    </source>
</evidence>
<dbReference type="Gene3D" id="3.30.420.10">
    <property type="entry name" value="Ribonuclease H-like superfamily/Ribonuclease H"/>
    <property type="match status" value="1"/>
</dbReference>
<gene>
    <name evidence="4" type="ORF">NU887_09430</name>
</gene>
<dbReference type="InterPro" id="IPR035901">
    <property type="entry name" value="GIY-YIG_endonuc_sf"/>
</dbReference>
<dbReference type="InterPro" id="IPR036397">
    <property type="entry name" value="RNaseH_sf"/>
</dbReference>
<dbReference type="Pfam" id="PF01541">
    <property type="entry name" value="GIY-YIG"/>
    <property type="match status" value="1"/>
</dbReference>
<dbReference type="SMART" id="SM00479">
    <property type="entry name" value="EXOIII"/>
    <property type="match status" value="1"/>
</dbReference>
<dbReference type="GO" id="GO:0008408">
    <property type="term" value="F:3'-5' exonuclease activity"/>
    <property type="evidence" value="ECO:0007669"/>
    <property type="project" value="TreeGrafter"/>
</dbReference>
<proteinExistence type="predicted"/>
<evidence type="ECO:0000313" key="5">
    <source>
        <dbReference type="Proteomes" id="UP001142175"/>
    </source>
</evidence>
<dbReference type="NCBIfam" id="TIGR00573">
    <property type="entry name" value="dnaq"/>
    <property type="match status" value="1"/>
</dbReference>
<dbReference type="InterPro" id="IPR012337">
    <property type="entry name" value="RNaseH-like_sf"/>
</dbReference>
<dbReference type="AlphaFoldDB" id="A0A9X2P7Q1"/>
<dbReference type="InterPro" id="IPR000305">
    <property type="entry name" value="GIY-YIG_endonuc"/>
</dbReference>
<dbReference type="GO" id="GO:0006289">
    <property type="term" value="P:nucleotide-excision repair"/>
    <property type="evidence" value="ECO:0007669"/>
    <property type="project" value="InterPro"/>
</dbReference>
<dbReference type="InterPro" id="IPR013520">
    <property type="entry name" value="Ribonucl_H"/>
</dbReference>
<dbReference type="PROSITE" id="PS50164">
    <property type="entry name" value="GIY_YIG"/>
    <property type="match status" value="1"/>
</dbReference>
<dbReference type="GO" id="GO:0003887">
    <property type="term" value="F:DNA-directed DNA polymerase activity"/>
    <property type="evidence" value="ECO:0007669"/>
    <property type="project" value="InterPro"/>
</dbReference>
<evidence type="ECO:0000256" key="1">
    <source>
        <dbReference type="ARBA" id="ARBA00025483"/>
    </source>
</evidence>
<dbReference type="SUPFAM" id="SSF82771">
    <property type="entry name" value="GIY-YIG endonuclease"/>
    <property type="match status" value="1"/>
</dbReference>
<dbReference type="Proteomes" id="UP001142175">
    <property type="component" value="Unassembled WGS sequence"/>
</dbReference>
<dbReference type="CDD" id="cd10434">
    <property type="entry name" value="GIY-YIG_UvrC_Cho"/>
    <property type="match status" value="1"/>
</dbReference>
<keyword evidence="4" id="KW-0378">Hydrolase</keyword>
<reference evidence="4" key="1">
    <citation type="submission" date="2022-08" db="EMBL/GenBank/DDBJ databases">
        <authorList>
            <person name="Zhang D."/>
        </authorList>
    </citation>
    <scope>NUCLEOTIDE SEQUENCE</scope>
    <source>
        <strain evidence="4">XJ19-11</strain>
    </source>
</reference>
<dbReference type="FunFam" id="3.30.420.10:FF:000045">
    <property type="entry name" value="3'-5' exonuclease DinG"/>
    <property type="match status" value="1"/>
</dbReference>
<protein>
    <submittedName>
        <fullName evidence="4">Exonuclease domain-containing protein</fullName>
    </submittedName>
</protein>
<dbReference type="PANTHER" id="PTHR30231">
    <property type="entry name" value="DNA POLYMERASE III SUBUNIT EPSILON"/>
    <property type="match status" value="1"/>
</dbReference>
<keyword evidence="4" id="KW-0269">Exonuclease</keyword>
<organism evidence="4 5">
    <name type="scientific">Aquiflexum gelatinilyticum</name>
    <dbReference type="NCBI Taxonomy" id="2961943"/>
    <lineage>
        <taxon>Bacteria</taxon>
        <taxon>Pseudomonadati</taxon>
        <taxon>Bacteroidota</taxon>
        <taxon>Cytophagia</taxon>
        <taxon>Cytophagales</taxon>
        <taxon>Cyclobacteriaceae</taxon>
        <taxon>Aquiflexum</taxon>
    </lineage>
</organism>
<dbReference type="EMBL" id="JANSUY010000005">
    <property type="protein sequence ID" value="MCR9015255.1"/>
    <property type="molecule type" value="Genomic_DNA"/>
</dbReference>
<evidence type="ECO:0000313" key="4">
    <source>
        <dbReference type="EMBL" id="MCR9015255.1"/>
    </source>
</evidence>
<evidence type="ECO:0000259" key="3">
    <source>
        <dbReference type="PROSITE" id="PS50164"/>
    </source>
</evidence>
<dbReference type="SMART" id="SM00465">
    <property type="entry name" value="GIYc"/>
    <property type="match status" value="1"/>
</dbReference>
<dbReference type="InterPro" id="IPR006054">
    <property type="entry name" value="DnaQ"/>
</dbReference>